<accession>G9WJF7</accession>
<keyword evidence="1" id="KW-0472">Membrane</keyword>
<dbReference type="AlphaFoldDB" id="G9WJF7"/>
<evidence type="ECO:0000256" key="1">
    <source>
        <dbReference type="SAM" id="Phobius"/>
    </source>
</evidence>
<dbReference type="PATRIC" id="fig|1045004.4.peg.652"/>
<dbReference type="RefSeq" id="WP_007745271.1">
    <property type="nucleotide sequence ID" value="NZ_CM001398.1"/>
</dbReference>
<protein>
    <submittedName>
        <fullName evidence="2">Uncharacterized protein</fullName>
    </submittedName>
</protein>
<comment type="caution">
    <text evidence="2">The sequence shown here is derived from an EMBL/GenBank/DDBJ whole genome shotgun (WGS) entry which is preliminary data.</text>
</comment>
<keyword evidence="1" id="KW-0812">Transmembrane</keyword>
<dbReference type="HOGENOM" id="CLU_1239130_0_0_9"/>
<dbReference type="EMBL" id="AFVZ01000001">
    <property type="protein sequence ID" value="EHN58763.1"/>
    <property type="molecule type" value="Genomic_DNA"/>
</dbReference>
<feature type="transmembrane region" description="Helical" evidence="1">
    <location>
        <begin position="43"/>
        <end position="72"/>
    </location>
</feature>
<organism evidence="2 3">
    <name type="scientific">Oenococcus kitaharae DSM 17330</name>
    <dbReference type="NCBI Taxonomy" id="1045004"/>
    <lineage>
        <taxon>Bacteria</taxon>
        <taxon>Bacillati</taxon>
        <taxon>Bacillota</taxon>
        <taxon>Bacilli</taxon>
        <taxon>Lactobacillales</taxon>
        <taxon>Lactobacillaceae</taxon>
        <taxon>Oenococcus</taxon>
    </lineage>
</organism>
<name>G9WJF7_9LACO</name>
<keyword evidence="3" id="KW-1185">Reference proteome</keyword>
<dbReference type="Proteomes" id="UP000004959">
    <property type="component" value="Chromosome"/>
</dbReference>
<gene>
    <name evidence="2" type="ORF">OKIT_0652</name>
</gene>
<evidence type="ECO:0000313" key="3">
    <source>
        <dbReference type="Proteomes" id="UP000004959"/>
    </source>
</evidence>
<sequence>MTENPDNFYTFSAAELTETKADYSQLLADKHMHNRQFKKRDRFFSGALIVGVIAILLDLPDSWIALQVMWSVLKLLIKGMDLSPLSVSIRRIGLATFIYGMCSPLIVVLIVAIMALLKRLKHFDQFLLARFPTKTSHFDSMPAANSALDDLKIRQMIKLPSYLIVWLAAKEAHTIASCWIIRKADQPGLYEKLPTTYYNHLLKNPRTRRWADYWLIDGTQKDD</sequence>
<reference evidence="2 3" key="1">
    <citation type="journal article" date="2012" name="PLoS ONE">
        <title>Functional divergence in the genus oenococcus as predicted by genome sequencing of the newly-described species, Oenococcus kitaharae.</title>
        <authorList>
            <person name="Borneman A.R."/>
            <person name="McCarthy J.M."/>
            <person name="Chambers P.J."/>
            <person name="Bartowsky E.J."/>
        </authorList>
    </citation>
    <scope>NUCLEOTIDE SEQUENCE [LARGE SCALE GENOMIC DNA]</scope>
    <source>
        <strain evidence="3">DSM17330</strain>
    </source>
</reference>
<dbReference type="OrthoDB" id="2153084at2"/>
<evidence type="ECO:0000313" key="2">
    <source>
        <dbReference type="EMBL" id="EHN58763.1"/>
    </source>
</evidence>
<proteinExistence type="predicted"/>
<feature type="transmembrane region" description="Helical" evidence="1">
    <location>
        <begin position="92"/>
        <end position="117"/>
    </location>
</feature>
<keyword evidence="1" id="KW-1133">Transmembrane helix</keyword>